<evidence type="ECO:0000313" key="6">
    <source>
        <dbReference type="EMBL" id="AFG38295.1"/>
    </source>
</evidence>
<reference evidence="7" key="1">
    <citation type="journal article" date="2013" name="Stand. Genomic Sci.">
        <title>Complete genome sequence of the halophilic bacterium Spirochaeta africana type strain (Z-7692(T)) from the alkaline Lake Magadi in the East African Rift.</title>
        <authorList>
            <person name="Liolos K."/>
            <person name="Abt B."/>
            <person name="Scheuner C."/>
            <person name="Teshima H."/>
            <person name="Held B."/>
            <person name="Lapidus A."/>
            <person name="Nolan M."/>
            <person name="Lucas S."/>
            <person name="Deshpande S."/>
            <person name="Cheng J.F."/>
            <person name="Tapia R."/>
            <person name="Goodwin L.A."/>
            <person name="Pitluck S."/>
            <person name="Pagani I."/>
            <person name="Ivanova N."/>
            <person name="Mavromatis K."/>
            <person name="Mikhailova N."/>
            <person name="Huntemann M."/>
            <person name="Pati A."/>
            <person name="Chen A."/>
            <person name="Palaniappan K."/>
            <person name="Land M."/>
            <person name="Rohde M."/>
            <person name="Tindall B.J."/>
            <person name="Detter J.C."/>
            <person name="Goker M."/>
            <person name="Bristow J."/>
            <person name="Eisen J.A."/>
            <person name="Markowitz V."/>
            <person name="Hugenholtz P."/>
            <person name="Woyke T."/>
            <person name="Klenk H.P."/>
            <person name="Kyrpides N.C."/>
        </authorList>
    </citation>
    <scope>NUCLEOTIDE SEQUENCE</scope>
    <source>
        <strain evidence="7">ATCC 700263 / DSM 8902 / Z-7692</strain>
    </source>
</reference>
<sequence>MYDHHGQEISNRQIERSMRLSYVTGGLGILWLVTATPQQILTVFVRNALGASPTQLGLLVGVINLMAVLHLASIWFYRRLRGRKKPFFMASTILQRCMAFVMAWAAFQVAAGGSRQTGLLLVLAAAIVGAVAGNISGSGWWAWIADLVPGDKRAAFFGRRSAISQVVNVAFFFCATLVLDLYVQQVFVVYGVLFLIGGIGGVLDILLHGWIPEPDLQRTAGGPVESSVPGGAGVPVGVDVPAEPGGSVESSGPVEAGVPAEPMPPAEPGRDRMEPGEFLRPLRDPHFRRFCLLLGLYLFSLNLAAPFLAPFTTDPAGGGAPNVWLGISFVISQSAWVIMAPFWGMLMDRMGKKPVVVIGGLFVLSWLGYLVLSPENYMVALPAIAVTGGLLAPAFWEGISQFMLDLSPDRYRTAYSAWYWTAFGLSGAVSPLLGGLLYDFLLQHPVDIAGLQPSPFQLVVVVSVVLVLFSLTHLGQIPSPRDRSVRAVVSTILNPGVFRAVSNIAILSRPTRADVVERTLHSTRGGALGLSFAEICIRLDDPDVQVREAAARALARLGSSEALEQIIQRLQQPDSLSRPMLARALGQFAGLPEAQLGRVVQVLAEVLADPSEEVQVEAASALGRLAWQGAARPLLESLRDSSSLRVRISSAEAAARLGAEEAGLEIFALMHQTDNWVLRRQLAIALGDLFGHPGEIYYYMTGESARNIQAVHRLAELAERRLARLLRSQRVSPAVPDAAVAAMQTAIRTAAARYDRADYAGAHGQLLQVWEQLPPGIRSGSPRVVQVYWQALDDLRQAAGKPAAQDIVLQMYSLYRLGAG</sequence>
<dbReference type="GO" id="GO:0016829">
    <property type="term" value="F:lyase activity"/>
    <property type="evidence" value="ECO:0007669"/>
    <property type="project" value="UniProtKB-KW"/>
</dbReference>
<keyword evidence="2 5" id="KW-1133">Transmembrane helix</keyword>
<organism evidence="6 7">
    <name type="scientific">Spirochaeta africana (strain ATCC 700263 / DSM 8902 / Z-7692)</name>
    <dbReference type="NCBI Taxonomy" id="889378"/>
    <lineage>
        <taxon>Bacteria</taxon>
        <taxon>Pseudomonadati</taxon>
        <taxon>Spirochaetota</taxon>
        <taxon>Spirochaetia</taxon>
        <taxon>Spirochaetales</taxon>
        <taxon>Spirochaetaceae</taxon>
        <taxon>Spirochaeta</taxon>
    </lineage>
</organism>
<dbReference type="EMBL" id="CP003282">
    <property type="protein sequence ID" value="AFG38295.1"/>
    <property type="molecule type" value="Genomic_DNA"/>
</dbReference>
<name>H9ULA2_SPIAZ</name>
<dbReference type="PATRIC" id="fig|889378.3.peg.2236"/>
<feature type="transmembrane region" description="Helical" evidence="5">
    <location>
        <begin position="378"/>
        <end position="396"/>
    </location>
</feature>
<dbReference type="OrthoDB" id="1714505at2"/>
<keyword evidence="1 5" id="KW-0812">Transmembrane</keyword>
<dbReference type="Proteomes" id="UP000007383">
    <property type="component" value="Chromosome"/>
</dbReference>
<dbReference type="InterPro" id="IPR011701">
    <property type="entry name" value="MFS"/>
</dbReference>
<evidence type="ECO:0000256" key="5">
    <source>
        <dbReference type="SAM" id="Phobius"/>
    </source>
</evidence>
<feature type="transmembrane region" description="Helical" evidence="5">
    <location>
        <begin position="458"/>
        <end position="477"/>
    </location>
</feature>
<dbReference type="SUPFAM" id="SSF103473">
    <property type="entry name" value="MFS general substrate transporter"/>
    <property type="match status" value="1"/>
</dbReference>
<accession>H9ULA2</accession>
<evidence type="ECO:0000256" key="1">
    <source>
        <dbReference type="ARBA" id="ARBA00022692"/>
    </source>
</evidence>
<feature type="transmembrane region" description="Helical" evidence="5">
    <location>
        <begin position="355"/>
        <end position="372"/>
    </location>
</feature>
<feature type="transmembrane region" description="Helical" evidence="5">
    <location>
        <begin position="56"/>
        <end position="75"/>
    </location>
</feature>
<dbReference type="SUPFAM" id="SSF48371">
    <property type="entry name" value="ARM repeat"/>
    <property type="match status" value="1"/>
</dbReference>
<feature type="transmembrane region" description="Helical" evidence="5">
    <location>
        <begin position="417"/>
        <end position="438"/>
    </location>
</feature>
<feature type="transmembrane region" description="Helical" evidence="5">
    <location>
        <begin position="323"/>
        <end position="343"/>
    </location>
</feature>
<dbReference type="STRING" id="889378.Spiaf_2259"/>
<feature type="region of interest" description="Disordered" evidence="4">
    <location>
        <begin position="245"/>
        <end position="274"/>
    </location>
</feature>
<dbReference type="InterPro" id="IPR004155">
    <property type="entry name" value="PBS_lyase_HEAT"/>
</dbReference>
<evidence type="ECO:0000313" key="7">
    <source>
        <dbReference type="Proteomes" id="UP000007383"/>
    </source>
</evidence>
<dbReference type="eggNOG" id="COG2211">
    <property type="taxonomic scope" value="Bacteria"/>
</dbReference>
<protein>
    <submittedName>
        <fullName evidence="6">PBS lyase HEAT-like repeat protein,Major Facilitator Superfamily transporter</fullName>
    </submittedName>
</protein>
<evidence type="ECO:0000256" key="4">
    <source>
        <dbReference type="SAM" id="MobiDB-lite"/>
    </source>
</evidence>
<feature type="transmembrane region" description="Helical" evidence="5">
    <location>
        <begin position="87"/>
        <end position="107"/>
    </location>
</feature>
<feature type="transmembrane region" description="Helical" evidence="5">
    <location>
        <begin position="119"/>
        <end position="145"/>
    </location>
</feature>
<feature type="transmembrane region" description="Helical" evidence="5">
    <location>
        <begin position="290"/>
        <end position="311"/>
    </location>
</feature>
<dbReference type="KEGG" id="sfc:Spiaf_2259"/>
<feature type="transmembrane region" description="Helical" evidence="5">
    <location>
        <begin position="166"/>
        <end position="183"/>
    </location>
</feature>
<dbReference type="PANTHER" id="PTHR23526">
    <property type="entry name" value="INTEGRAL MEMBRANE TRANSPORT PROTEIN-RELATED"/>
    <property type="match status" value="1"/>
</dbReference>
<proteinExistence type="predicted"/>
<keyword evidence="7" id="KW-1185">Reference proteome</keyword>
<evidence type="ECO:0000256" key="3">
    <source>
        <dbReference type="ARBA" id="ARBA00023136"/>
    </source>
</evidence>
<dbReference type="RefSeq" id="WP_014456278.1">
    <property type="nucleotide sequence ID" value="NC_017098.1"/>
</dbReference>
<dbReference type="InterPro" id="IPR016024">
    <property type="entry name" value="ARM-type_fold"/>
</dbReference>
<dbReference type="InterPro" id="IPR052528">
    <property type="entry name" value="Sugar_transport-like"/>
</dbReference>
<feature type="transmembrane region" description="Helical" evidence="5">
    <location>
        <begin position="189"/>
        <end position="211"/>
    </location>
</feature>
<dbReference type="Gene3D" id="1.20.1250.20">
    <property type="entry name" value="MFS general substrate transporter like domains"/>
    <property type="match status" value="2"/>
</dbReference>
<dbReference type="Pfam" id="PF07690">
    <property type="entry name" value="MFS_1"/>
    <property type="match status" value="1"/>
</dbReference>
<dbReference type="Pfam" id="PF13646">
    <property type="entry name" value="HEAT_2"/>
    <property type="match status" value="2"/>
</dbReference>
<keyword evidence="6" id="KW-0456">Lyase</keyword>
<feature type="transmembrane region" description="Helical" evidence="5">
    <location>
        <begin position="20"/>
        <end position="44"/>
    </location>
</feature>
<dbReference type="InterPro" id="IPR011989">
    <property type="entry name" value="ARM-like"/>
</dbReference>
<dbReference type="SMART" id="SM00567">
    <property type="entry name" value="EZ_HEAT"/>
    <property type="match status" value="4"/>
</dbReference>
<dbReference type="HOGENOM" id="CLU_364427_0_0_12"/>
<keyword evidence="3 5" id="KW-0472">Membrane</keyword>
<dbReference type="PANTHER" id="PTHR23526:SF2">
    <property type="entry name" value="MAJOR FACILITATOR SUPERFAMILY (MFS) PROFILE DOMAIN-CONTAINING PROTEIN"/>
    <property type="match status" value="1"/>
</dbReference>
<evidence type="ECO:0000256" key="2">
    <source>
        <dbReference type="ARBA" id="ARBA00022989"/>
    </source>
</evidence>
<dbReference type="Gene3D" id="1.25.10.10">
    <property type="entry name" value="Leucine-rich Repeat Variant"/>
    <property type="match status" value="1"/>
</dbReference>
<dbReference type="InterPro" id="IPR036259">
    <property type="entry name" value="MFS_trans_sf"/>
</dbReference>
<gene>
    <name evidence="6" type="ordered locus">Spiaf_2259</name>
</gene>
<dbReference type="GO" id="GO:0022857">
    <property type="term" value="F:transmembrane transporter activity"/>
    <property type="evidence" value="ECO:0007669"/>
    <property type="project" value="InterPro"/>
</dbReference>
<dbReference type="AlphaFoldDB" id="H9ULA2"/>
<dbReference type="eggNOG" id="COG1413">
    <property type="taxonomic scope" value="Bacteria"/>
</dbReference>